<dbReference type="Gene3D" id="3.40.50.150">
    <property type="entry name" value="Vaccinia Virus protein VP39"/>
    <property type="match status" value="1"/>
</dbReference>
<evidence type="ECO:0000313" key="2">
    <source>
        <dbReference type="EMBL" id="KPQ33882.1"/>
    </source>
</evidence>
<evidence type="ECO:0000256" key="1">
    <source>
        <dbReference type="SAM" id="MobiDB-lite"/>
    </source>
</evidence>
<feature type="region of interest" description="Disordered" evidence="1">
    <location>
        <begin position="1"/>
        <end position="22"/>
    </location>
</feature>
<dbReference type="STRING" id="1666911.HLUCCA11_17150"/>
<evidence type="ECO:0000313" key="3">
    <source>
        <dbReference type="Proteomes" id="UP000050465"/>
    </source>
</evidence>
<organism evidence="2 3">
    <name type="scientific">Phormidesmis priestleyi Ana</name>
    <dbReference type="NCBI Taxonomy" id="1666911"/>
    <lineage>
        <taxon>Bacteria</taxon>
        <taxon>Bacillati</taxon>
        <taxon>Cyanobacteriota</taxon>
        <taxon>Cyanophyceae</taxon>
        <taxon>Leptolyngbyales</taxon>
        <taxon>Leptolyngbyaceae</taxon>
        <taxon>Phormidesmis</taxon>
    </lineage>
</organism>
<feature type="compositionally biased region" description="Basic and acidic residues" evidence="1">
    <location>
        <begin position="7"/>
        <end position="16"/>
    </location>
</feature>
<dbReference type="Proteomes" id="UP000050465">
    <property type="component" value="Unassembled WGS sequence"/>
</dbReference>
<name>A0A0N8KMJ1_9CYAN</name>
<dbReference type="InterPro" id="IPR029063">
    <property type="entry name" value="SAM-dependent_MTases_sf"/>
</dbReference>
<sequence>MTSLPPRPDRIPEKRSPNSSLSPDYFEKMYADNLDPWNFETSEYEAQKYAATLAALPKARYQSAFEIGGSIGVLTKQLSDRCDSLLSVDVSEQAQARAKQRCQHLPQVQFEVRQIPHQYPSKMFDLTVVSEVGYYWGHTDLPIAQQKIADHLETGGHLLLVHWTPYVDDYPLTGDEVHEAFLQQVGQVYRALTSKREERYRLDLLERL</sequence>
<dbReference type="GO" id="GO:0009312">
    <property type="term" value="P:oligosaccharide biosynthetic process"/>
    <property type="evidence" value="ECO:0007669"/>
    <property type="project" value="InterPro"/>
</dbReference>
<dbReference type="EMBL" id="LJZR01000026">
    <property type="protein sequence ID" value="KPQ33882.1"/>
    <property type="molecule type" value="Genomic_DNA"/>
</dbReference>
<dbReference type="GO" id="GO:0008757">
    <property type="term" value="F:S-adenosylmethionine-dependent methyltransferase activity"/>
    <property type="evidence" value="ECO:0007669"/>
    <property type="project" value="InterPro"/>
</dbReference>
<dbReference type="Pfam" id="PF05401">
    <property type="entry name" value="NodS"/>
    <property type="match status" value="1"/>
</dbReference>
<dbReference type="AlphaFoldDB" id="A0A0N8KMJ1"/>
<gene>
    <name evidence="2" type="ORF">HLUCCA11_17150</name>
</gene>
<comment type="caution">
    <text evidence="2">The sequence shown here is derived from an EMBL/GenBank/DDBJ whole genome shotgun (WGS) entry which is preliminary data.</text>
</comment>
<accession>A0A0N8KMJ1</accession>
<dbReference type="SUPFAM" id="SSF53335">
    <property type="entry name" value="S-adenosyl-L-methionine-dependent methyltransferases"/>
    <property type="match status" value="1"/>
</dbReference>
<reference evidence="2 3" key="1">
    <citation type="submission" date="2015-09" db="EMBL/GenBank/DDBJ databases">
        <title>Identification and resolution of microdiversity through metagenomic sequencing of parallel consortia.</title>
        <authorList>
            <person name="Nelson W.C."/>
            <person name="Romine M.F."/>
            <person name="Lindemann S.R."/>
        </authorList>
    </citation>
    <scope>NUCLEOTIDE SEQUENCE [LARGE SCALE GENOMIC DNA]</scope>
    <source>
        <strain evidence="2">Ana</strain>
    </source>
</reference>
<proteinExistence type="predicted"/>
<dbReference type="InterPro" id="IPR008715">
    <property type="entry name" value="SAM-MeTfrase_NodS-like"/>
</dbReference>
<protein>
    <submittedName>
        <fullName evidence="2">Nodulation protein S (NodS)</fullName>
    </submittedName>
</protein>